<dbReference type="GO" id="GO:0005737">
    <property type="term" value="C:cytoplasm"/>
    <property type="evidence" value="ECO:0007669"/>
    <property type="project" value="TreeGrafter"/>
</dbReference>
<comment type="caution">
    <text evidence="1">The sequence shown here is derived from an EMBL/GenBank/DDBJ whole genome shotgun (WGS) entry which is preliminary data.</text>
</comment>
<dbReference type="Pfam" id="PF03645">
    <property type="entry name" value="Tctex-1"/>
    <property type="match status" value="1"/>
</dbReference>
<gene>
    <name evidence="1" type="ORF">KC19_3G049000</name>
</gene>
<accession>A0A8T0IH92</accession>
<dbReference type="PANTHER" id="PTHR21255">
    <property type="entry name" value="T-COMPLEX-ASSOCIATED-TESTIS-EXPRESSED 1/ DYNEIN LIGHT CHAIN"/>
    <property type="match status" value="1"/>
</dbReference>
<dbReference type="AlphaFoldDB" id="A0A8T0IH92"/>
<evidence type="ECO:0008006" key="3">
    <source>
        <dbReference type="Google" id="ProtNLM"/>
    </source>
</evidence>
<dbReference type="InterPro" id="IPR038586">
    <property type="entry name" value="Tctex-1-like_sf"/>
</dbReference>
<keyword evidence="2" id="KW-1185">Reference proteome</keyword>
<sequence>MPPKENEDAMFILDEIKTVIKDSIDEAIGSQQFNHDKVTHWTNGVSESCIKRLAVLNKPFKYVVTTVIMQKNGAGMIMATSCFWDKAADGSNTIRWENKTMYVIVTVFGAAI</sequence>
<dbReference type="GO" id="GO:0045505">
    <property type="term" value="F:dynein intermediate chain binding"/>
    <property type="evidence" value="ECO:0007669"/>
    <property type="project" value="TreeGrafter"/>
</dbReference>
<evidence type="ECO:0000313" key="1">
    <source>
        <dbReference type="EMBL" id="KAG0582289.1"/>
    </source>
</evidence>
<proteinExistence type="predicted"/>
<protein>
    <recommendedName>
        <fullName evidence="3">Dynein light chain Tctex-type 1</fullName>
    </recommendedName>
</protein>
<dbReference type="GO" id="GO:0007018">
    <property type="term" value="P:microtubule-based movement"/>
    <property type="evidence" value="ECO:0007669"/>
    <property type="project" value="TreeGrafter"/>
</dbReference>
<dbReference type="InterPro" id="IPR005334">
    <property type="entry name" value="Tctex-1-like"/>
</dbReference>
<evidence type="ECO:0000313" key="2">
    <source>
        <dbReference type="Proteomes" id="UP000822688"/>
    </source>
</evidence>
<dbReference type="EMBL" id="CM026423">
    <property type="protein sequence ID" value="KAG0582289.1"/>
    <property type="molecule type" value="Genomic_DNA"/>
</dbReference>
<name>A0A8T0IH92_CERPU</name>
<dbReference type="PANTHER" id="PTHR21255:SF4">
    <property type="entry name" value="DYNEIN LIGHT CHAIN TCTEX-TYPE"/>
    <property type="match status" value="1"/>
</dbReference>
<dbReference type="Proteomes" id="UP000822688">
    <property type="component" value="Chromosome 3"/>
</dbReference>
<reference evidence="1" key="1">
    <citation type="submission" date="2020-06" db="EMBL/GenBank/DDBJ databases">
        <title>WGS assembly of Ceratodon purpureus strain R40.</title>
        <authorList>
            <person name="Carey S.B."/>
            <person name="Jenkins J."/>
            <person name="Shu S."/>
            <person name="Lovell J.T."/>
            <person name="Sreedasyam A."/>
            <person name="Maumus F."/>
            <person name="Tiley G.P."/>
            <person name="Fernandez-Pozo N."/>
            <person name="Barry K."/>
            <person name="Chen C."/>
            <person name="Wang M."/>
            <person name="Lipzen A."/>
            <person name="Daum C."/>
            <person name="Saski C.A."/>
            <person name="Payton A.C."/>
            <person name="Mcbreen J.C."/>
            <person name="Conrad R.E."/>
            <person name="Kollar L.M."/>
            <person name="Olsson S."/>
            <person name="Huttunen S."/>
            <person name="Landis J.B."/>
            <person name="Wickett N.J."/>
            <person name="Johnson M.G."/>
            <person name="Rensing S.A."/>
            <person name="Grimwood J."/>
            <person name="Schmutz J."/>
            <person name="Mcdaniel S.F."/>
        </authorList>
    </citation>
    <scope>NUCLEOTIDE SEQUENCE</scope>
    <source>
        <strain evidence="1">R40</strain>
    </source>
</reference>
<dbReference type="OrthoDB" id="10059120at2759"/>
<dbReference type="CDD" id="cd21455">
    <property type="entry name" value="DLC-like_DYNLT1_DYNLT3"/>
    <property type="match status" value="1"/>
</dbReference>
<dbReference type="Gene3D" id="3.30.1140.40">
    <property type="entry name" value="Tctex-1"/>
    <property type="match status" value="1"/>
</dbReference>
<dbReference type="GO" id="GO:0005868">
    <property type="term" value="C:cytoplasmic dynein complex"/>
    <property type="evidence" value="ECO:0007669"/>
    <property type="project" value="TreeGrafter"/>
</dbReference>
<organism evidence="1 2">
    <name type="scientific">Ceratodon purpureus</name>
    <name type="common">Fire moss</name>
    <name type="synonym">Dicranum purpureum</name>
    <dbReference type="NCBI Taxonomy" id="3225"/>
    <lineage>
        <taxon>Eukaryota</taxon>
        <taxon>Viridiplantae</taxon>
        <taxon>Streptophyta</taxon>
        <taxon>Embryophyta</taxon>
        <taxon>Bryophyta</taxon>
        <taxon>Bryophytina</taxon>
        <taxon>Bryopsida</taxon>
        <taxon>Dicranidae</taxon>
        <taxon>Pseudoditrichales</taxon>
        <taxon>Ditrichaceae</taxon>
        <taxon>Ceratodon</taxon>
    </lineage>
</organism>